<dbReference type="Pfam" id="PF17917">
    <property type="entry name" value="RT_RNaseH"/>
    <property type="match status" value="1"/>
</dbReference>
<dbReference type="Gene3D" id="3.30.70.270">
    <property type="match status" value="1"/>
</dbReference>
<dbReference type="GO" id="GO:0016787">
    <property type="term" value="F:hydrolase activity"/>
    <property type="evidence" value="ECO:0007669"/>
    <property type="project" value="UniProtKB-KW"/>
</dbReference>
<evidence type="ECO:0000259" key="7">
    <source>
        <dbReference type="Pfam" id="PF17917"/>
    </source>
</evidence>
<keyword evidence="9" id="KW-1185">Reference proteome</keyword>
<evidence type="ECO:0000313" key="8">
    <source>
        <dbReference type="EMBL" id="CAA7039456.1"/>
    </source>
</evidence>
<keyword evidence="3" id="KW-0540">Nuclease</keyword>
<keyword evidence="5" id="KW-0378">Hydrolase</keyword>
<protein>
    <recommendedName>
        <fullName evidence="7">Reverse transcriptase RNase H-like domain-containing protein</fullName>
    </recommendedName>
</protein>
<dbReference type="GO" id="GO:0003964">
    <property type="term" value="F:RNA-directed DNA polymerase activity"/>
    <property type="evidence" value="ECO:0007669"/>
    <property type="project" value="UniProtKB-KW"/>
</dbReference>
<evidence type="ECO:0000256" key="6">
    <source>
        <dbReference type="ARBA" id="ARBA00022918"/>
    </source>
</evidence>
<evidence type="ECO:0000256" key="3">
    <source>
        <dbReference type="ARBA" id="ARBA00022722"/>
    </source>
</evidence>
<organism evidence="8 9">
    <name type="scientific">Microthlaspi erraticum</name>
    <dbReference type="NCBI Taxonomy" id="1685480"/>
    <lineage>
        <taxon>Eukaryota</taxon>
        <taxon>Viridiplantae</taxon>
        <taxon>Streptophyta</taxon>
        <taxon>Embryophyta</taxon>
        <taxon>Tracheophyta</taxon>
        <taxon>Spermatophyta</taxon>
        <taxon>Magnoliopsida</taxon>
        <taxon>eudicotyledons</taxon>
        <taxon>Gunneridae</taxon>
        <taxon>Pentapetalae</taxon>
        <taxon>rosids</taxon>
        <taxon>malvids</taxon>
        <taxon>Brassicales</taxon>
        <taxon>Brassicaceae</taxon>
        <taxon>Coluteocarpeae</taxon>
        <taxon>Microthlaspi</taxon>
    </lineage>
</organism>
<feature type="non-terminal residue" evidence="8">
    <location>
        <position position="267"/>
    </location>
</feature>
<sequence length="267" mass="30271">MASPKTVSEVRSFHGLAGFYRRFVRDFSTLAAPLTEVIKKEVGFKWEKAQEDAFQALKDRLTNAPVLILPDFLKTFEIECDASGIGIGAVLMQDKKPIAFFSEKLGGATLNYPTYDKELYALVRACKLGNTYLWPKEFVIHTDHESLKHLKGQQKLNKRHARWVEFIETFPYVIKYKKGKDNVVADALSRRYTLLSTLDAKLLGFEQIKDLYDSDSDFAEIYKSCSKFAFGRYLDKMGFSSMRTVLCVPNCSLRDCLSGKAHGGGLM</sequence>
<keyword evidence="2" id="KW-0548">Nucleotidyltransferase</keyword>
<accession>A0A6D2JHY4</accession>
<gene>
    <name evidence="8" type="ORF">MERR_LOCUS26691</name>
</gene>
<evidence type="ECO:0000256" key="1">
    <source>
        <dbReference type="ARBA" id="ARBA00022679"/>
    </source>
</evidence>
<proteinExistence type="predicted"/>
<evidence type="ECO:0000256" key="5">
    <source>
        <dbReference type="ARBA" id="ARBA00022801"/>
    </source>
</evidence>
<feature type="domain" description="Reverse transcriptase RNase H-like" evidence="7">
    <location>
        <begin position="71"/>
        <end position="170"/>
    </location>
</feature>
<dbReference type="InterPro" id="IPR043502">
    <property type="entry name" value="DNA/RNA_pol_sf"/>
</dbReference>
<dbReference type="AlphaFoldDB" id="A0A6D2JHY4"/>
<dbReference type="InterPro" id="IPR043128">
    <property type="entry name" value="Rev_trsase/Diguanyl_cyclase"/>
</dbReference>
<dbReference type="FunFam" id="3.30.70.270:FF:000020">
    <property type="entry name" value="Transposon Tf2-6 polyprotein-like Protein"/>
    <property type="match status" value="1"/>
</dbReference>
<dbReference type="OrthoDB" id="1933708at2759"/>
<dbReference type="EMBL" id="CACVBM020001211">
    <property type="protein sequence ID" value="CAA7039456.1"/>
    <property type="molecule type" value="Genomic_DNA"/>
</dbReference>
<evidence type="ECO:0000256" key="2">
    <source>
        <dbReference type="ARBA" id="ARBA00022695"/>
    </source>
</evidence>
<keyword evidence="6" id="KW-0695">RNA-directed DNA polymerase</keyword>
<keyword evidence="1" id="KW-0808">Transferase</keyword>
<dbReference type="InterPro" id="IPR041373">
    <property type="entry name" value="RT_RNaseH"/>
</dbReference>
<dbReference type="PANTHER" id="PTHR35046">
    <property type="entry name" value="ZINC KNUCKLE (CCHC-TYPE) FAMILY PROTEIN"/>
    <property type="match status" value="1"/>
</dbReference>
<name>A0A6D2JHY4_9BRAS</name>
<dbReference type="CDD" id="cd09274">
    <property type="entry name" value="RNase_HI_RT_Ty3"/>
    <property type="match status" value="1"/>
</dbReference>
<evidence type="ECO:0000256" key="4">
    <source>
        <dbReference type="ARBA" id="ARBA00022759"/>
    </source>
</evidence>
<comment type="caution">
    <text evidence="8">The sequence shown here is derived from an EMBL/GenBank/DDBJ whole genome shotgun (WGS) entry which is preliminary data.</text>
</comment>
<reference evidence="8" key="1">
    <citation type="submission" date="2020-01" db="EMBL/GenBank/DDBJ databases">
        <authorList>
            <person name="Mishra B."/>
        </authorList>
    </citation>
    <scope>NUCLEOTIDE SEQUENCE [LARGE SCALE GENOMIC DNA]</scope>
</reference>
<dbReference type="PANTHER" id="PTHR35046:SF9">
    <property type="entry name" value="RNA-DIRECTED DNA POLYMERASE"/>
    <property type="match status" value="1"/>
</dbReference>
<evidence type="ECO:0000313" key="9">
    <source>
        <dbReference type="Proteomes" id="UP000467841"/>
    </source>
</evidence>
<dbReference type="SUPFAM" id="SSF56672">
    <property type="entry name" value="DNA/RNA polymerases"/>
    <property type="match status" value="1"/>
</dbReference>
<dbReference type="Proteomes" id="UP000467841">
    <property type="component" value="Unassembled WGS sequence"/>
</dbReference>
<dbReference type="GO" id="GO:0004519">
    <property type="term" value="F:endonuclease activity"/>
    <property type="evidence" value="ECO:0007669"/>
    <property type="project" value="UniProtKB-KW"/>
</dbReference>
<keyword evidence="4" id="KW-0255">Endonuclease</keyword>